<sequence>MNVLSSCVTLQNAKPLYANEKGLKYYFVYLKNQYVDHFDDFHEYPFVEFPLSVIAIVELGADAAAVDDNDNDTVIVAAMEEGAKRLVIALNCQMCIAAHQKPHHLYHPTSINSLIYLDIFQDFRQYSVDTDKQVDKINLKFVEARDDIEAAMESKETMYFDEEVECVRASVNEVLEMYERLLKTLPDNQRSVIQRAMGLKIEQLKAELAQLNED</sequence>
<dbReference type="InterPro" id="IPR053325">
    <property type="entry name" value="H3-Acetyl_Activator"/>
</dbReference>
<organism evidence="1 2">
    <name type="scientific">Forsythia ovata</name>
    <dbReference type="NCBI Taxonomy" id="205694"/>
    <lineage>
        <taxon>Eukaryota</taxon>
        <taxon>Viridiplantae</taxon>
        <taxon>Streptophyta</taxon>
        <taxon>Embryophyta</taxon>
        <taxon>Tracheophyta</taxon>
        <taxon>Spermatophyta</taxon>
        <taxon>Magnoliopsida</taxon>
        <taxon>eudicotyledons</taxon>
        <taxon>Gunneridae</taxon>
        <taxon>Pentapetalae</taxon>
        <taxon>asterids</taxon>
        <taxon>lamiids</taxon>
        <taxon>Lamiales</taxon>
        <taxon>Oleaceae</taxon>
        <taxon>Forsythieae</taxon>
        <taxon>Forsythia</taxon>
    </lineage>
</organism>
<name>A0ABD1T894_9LAMI</name>
<dbReference type="PANTHER" id="PTHR35706:SF1">
    <property type="entry name" value="EMBRYOGENESIS-LIKE PROTEIN"/>
    <property type="match status" value="1"/>
</dbReference>
<comment type="caution">
    <text evidence="1">The sequence shown here is derived from an EMBL/GenBank/DDBJ whole genome shotgun (WGS) entry which is preliminary data.</text>
</comment>
<keyword evidence="2" id="KW-1185">Reference proteome</keyword>
<dbReference type="Proteomes" id="UP001604277">
    <property type="component" value="Unassembled WGS sequence"/>
</dbReference>
<protein>
    <submittedName>
        <fullName evidence="1">Uncharacterized protein</fullName>
    </submittedName>
</protein>
<gene>
    <name evidence="1" type="ORF">Fot_32584</name>
</gene>
<evidence type="ECO:0000313" key="2">
    <source>
        <dbReference type="Proteomes" id="UP001604277"/>
    </source>
</evidence>
<evidence type="ECO:0000313" key="1">
    <source>
        <dbReference type="EMBL" id="KAL2508937.1"/>
    </source>
</evidence>
<dbReference type="EMBL" id="JBFOLJ010000009">
    <property type="protein sequence ID" value="KAL2508937.1"/>
    <property type="molecule type" value="Genomic_DNA"/>
</dbReference>
<proteinExistence type="predicted"/>
<dbReference type="PANTHER" id="PTHR35706">
    <property type="entry name" value="F14O23.11 PROTEIN"/>
    <property type="match status" value="1"/>
</dbReference>
<dbReference type="AlphaFoldDB" id="A0ABD1T894"/>
<accession>A0ABD1T894</accession>
<reference evidence="2" key="1">
    <citation type="submission" date="2024-07" db="EMBL/GenBank/DDBJ databases">
        <title>Two chromosome-level genome assemblies of Korean endemic species Abeliophyllum distichum and Forsythia ovata (Oleaceae).</title>
        <authorList>
            <person name="Jang H."/>
        </authorList>
    </citation>
    <scope>NUCLEOTIDE SEQUENCE [LARGE SCALE GENOMIC DNA]</scope>
</reference>